<dbReference type="EMBL" id="NIOF01000012">
    <property type="protein sequence ID" value="OWQ85728.1"/>
    <property type="molecule type" value="Genomic_DNA"/>
</dbReference>
<evidence type="ECO:0000313" key="3">
    <source>
        <dbReference type="Proteomes" id="UP000197468"/>
    </source>
</evidence>
<dbReference type="AlphaFoldDB" id="A0A246IZF3"/>
<dbReference type="Gene3D" id="3.50.50.60">
    <property type="entry name" value="FAD/NAD(P)-binding domain"/>
    <property type="match status" value="1"/>
</dbReference>
<protein>
    <recommendedName>
        <fullName evidence="1">Amine oxidase domain-containing protein</fullName>
    </recommendedName>
</protein>
<dbReference type="PANTHER" id="PTHR42923:SF39">
    <property type="entry name" value="AMINO OXIDASE"/>
    <property type="match status" value="1"/>
</dbReference>
<gene>
    <name evidence="2" type="ORF">CDN99_21880</name>
</gene>
<keyword evidence="3" id="KW-1185">Reference proteome</keyword>
<reference evidence="2 3" key="1">
    <citation type="journal article" date="2008" name="Int. J. Syst. Evol. Microbiol.">
        <title>Description of Roseateles aquatilis sp. nov. and Roseateles terrae sp. nov., in the class Betaproteobacteria, and emended description of the genus Roseateles.</title>
        <authorList>
            <person name="Gomila M."/>
            <person name="Bowien B."/>
            <person name="Falsen E."/>
            <person name="Moore E.R."/>
            <person name="Lalucat J."/>
        </authorList>
    </citation>
    <scope>NUCLEOTIDE SEQUENCE [LARGE SCALE GENOMIC DNA]</scope>
    <source>
        <strain evidence="2 3">CCUG 48205</strain>
    </source>
</reference>
<dbReference type="SUPFAM" id="SSF51905">
    <property type="entry name" value="FAD/NAD(P)-binding domain"/>
    <property type="match status" value="1"/>
</dbReference>
<name>A0A246IZF3_9BURK</name>
<dbReference type="RefSeq" id="WP_088387031.1">
    <property type="nucleotide sequence ID" value="NZ_NIOF01000012.1"/>
</dbReference>
<proteinExistence type="predicted"/>
<sequence length="552" mass="61040">MGQTALTHGLKRRDLLALSLVPLLSACGRDARPVADRLATRIADLPGGWVGADWQRGHRLRGAPPAWSSVTGTPRRAQVLVLGAGIAGLACARRLRLGGVDVALLDLEDRPGGNSRGHRIGAGPTLGDGLRCPLGAHYLPTPGPEAVEVQRLLEDLGLARLEHGHWVYEERWLCHSPQERLWWHDQWVDGLLPPAETPELLTQYRRFGELVERARHEVGFAMPSTHHAWSPAHQALDAMTFSAWLDGHELTAAPLRWYLDYCCRDDYGADATQVSAWAGLHYFGSRHGFMSGEEREAVLTWPQGNGWLSERLAAPLAEGFFGGRTVLRLREERHGVEVLAWNEQAQAPERWQADQVVMAAPLFIGARLPEQPPAALTEAARGMRYAPWLVANLLLDTPPLERLGAPLSWDNVAYGGEALGYVNANQQSLDPSRGPLVLTAYRALRESQRKDLLQDDWRAWTARVLADMAPLHPDLPERLQRVELMRYGHAMSIPHPGLRGSPALAALRDRAHGRLHFAHADLAGYSVFEEAFTQGEMVATRLMGHAGRAKAR</sequence>
<dbReference type="Pfam" id="PF01593">
    <property type="entry name" value="Amino_oxidase"/>
    <property type="match status" value="1"/>
</dbReference>
<dbReference type="PANTHER" id="PTHR42923">
    <property type="entry name" value="PROTOPORPHYRINOGEN OXIDASE"/>
    <property type="match status" value="1"/>
</dbReference>
<evidence type="ECO:0000259" key="1">
    <source>
        <dbReference type="Pfam" id="PF01593"/>
    </source>
</evidence>
<dbReference type="Proteomes" id="UP000197468">
    <property type="component" value="Unassembled WGS sequence"/>
</dbReference>
<dbReference type="InterPro" id="IPR050464">
    <property type="entry name" value="Zeta_carotene_desat/Oxidored"/>
</dbReference>
<dbReference type="GO" id="GO:0016491">
    <property type="term" value="F:oxidoreductase activity"/>
    <property type="evidence" value="ECO:0007669"/>
    <property type="project" value="InterPro"/>
</dbReference>
<organism evidence="2 3">
    <name type="scientific">Roseateles aquatilis</name>
    <dbReference type="NCBI Taxonomy" id="431061"/>
    <lineage>
        <taxon>Bacteria</taxon>
        <taxon>Pseudomonadati</taxon>
        <taxon>Pseudomonadota</taxon>
        <taxon>Betaproteobacteria</taxon>
        <taxon>Burkholderiales</taxon>
        <taxon>Sphaerotilaceae</taxon>
        <taxon>Roseateles</taxon>
    </lineage>
</organism>
<dbReference type="OrthoDB" id="127573at2"/>
<accession>A0A246IZF3</accession>
<evidence type="ECO:0000313" key="2">
    <source>
        <dbReference type="EMBL" id="OWQ85728.1"/>
    </source>
</evidence>
<dbReference type="InterPro" id="IPR036188">
    <property type="entry name" value="FAD/NAD-bd_sf"/>
</dbReference>
<feature type="domain" description="Amine oxidase" evidence="1">
    <location>
        <begin position="86"/>
        <end position="542"/>
    </location>
</feature>
<comment type="caution">
    <text evidence="2">The sequence shown here is derived from an EMBL/GenBank/DDBJ whole genome shotgun (WGS) entry which is preliminary data.</text>
</comment>
<dbReference type="InterPro" id="IPR002937">
    <property type="entry name" value="Amino_oxidase"/>
</dbReference>